<gene>
    <name evidence="2" type="ORF">g.160125</name>
</gene>
<name>A0A2S2QWF0_9HEMI</name>
<reference evidence="2" key="1">
    <citation type="submission" date="2018-04" db="EMBL/GenBank/DDBJ databases">
        <title>Transcriptome assembly of Sipha flava.</title>
        <authorList>
            <person name="Scully E.D."/>
            <person name="Geib S.M."/>
            <person name="Palmer N.A."/>
            <person name="Koch K."/>
            <person name="Bradshaw J."/>
            <person name="Heng-Moss T."/>
            <person name="Sarath G."/>
        </authorList>
    </citation>
    <scope>NUCLEOTIDE SEQUENCE</scope>
</reference>
<dbReference type="EMBL" id="GGMS01012780">
    <property type="protein sequence ID" value="MBY81983.1"/>
    <property type="molecule type" value="Transcribed_RNA"/>
</dbReference>
<proteinExistence type="predicted"/>
<organism evidence="2">
    <name type="scientific">Sipha flava</name>
    <name type="common">yellow sugarcane aphid</name>
    <dbReference type="NCBI Taxonomy" id="143950"/>
    <lineage>
        <taxon>Eukaryota</taxon>
        <taxon>Metazoa</taxon>
        <taxon>Ecdysozoa</taxon>
        <taxon>Arthropoda</taxon>
        <taxon>Hexapoda</taxon>
        <taxon>Insecta</taxon>
        <taxon>Pterygota</taxon>
        <taxon>Neoptera</taxon>
        <taxon>Paraneoptera</taxon>
        <taxon>Hemiptera</taxon>
        <taxon>Sternorrhyncha</taxon>
        <taxon>Aphidomorpha</taxon>
        <taxon>Aphidoidea</taxon>
        <taxon>Aphididae</taxon>
        <taxon>Sipha</taxon>
    </lineage>
</organism>
<feature type="region of interest" description="Disordered" evidence="1">
    <location>
        <begin position="1"/>
        <end position="67"/>
    </location>
</feature>
<accession>A0A2S2QWF0</accession>
<sequence>MSPKKQTRRGGLRGRGRGMPKRRGPKPRQPSSPCVATADDTDAEGTSTDGNAFPKMIVSPTSSPPTKKRIEYNEERELSLPRLKPTVIPENSAILTLLNHEEDSEYIMTDDELDHIQWDLEAMLTSLIIRKNTIKDELATFASMQFTRSLNRTAKNPKLPTIVSFDNRVKLYLYILFYSKKNNLIKYCYFDLVNYYTMFILMNRERILIEINIFM</sequence>
<dbReference type="OrthoDB" id="1232at2759"/>
<dbReference type="AlphaFoldDB" id="A0A2S2QWF0"/>
<feature type="compositionally biased region" description="Basic residues" evidence="1">
    <location>
        <begin position="1"/>
        <end position="26"/>
    </location>
</feature>
<protein>
    <submittedName>
        <fullName evidence="2">Uncharacterized protein</fullName>
    </submittedName>
</protein>
<evidence type="ECO:0000313" key="2">
    <source>
        <dbReference type="EMBL" id="MBY81983.1"/>
    </source>
</evidence>
<evidence type="ECO:0000256" key="1">
    <source>
        <dbReference type="SAM" id="MobiDB-lite"/>
    </source>
</evidence>